<evidence type="ECO:0000313" key="1">
    <source>
        <dbReference type="EMBL" id="GAA5207171.1"/>
    </source>
</evidence>
<accession>A0ABP9T271</accession>
<comment type="caution">
    <text evidence="1">The sequence shown here is derived from an EMBL/GenBank/DDBJ whole genome shotgun (WGS) entry which is preliminary data.</text>
</comment>
<keyword evidence="2" id="KW-1185">Reference proteome</keyword>
<reference evidence="2" key="1">
    <citation type="journal article" date="2019" name="Int. J. Syst. Evol. Microbiol.">
        <title>The Global Catalogue of Microorganisms (GCM) 10K type strain sequencing project: providing services to taxonomists for standard genome sequencing and annotation.</title>
        <authorList>
            <consortium name="The Broad Institute Genomics Platform"/>
            <consortium name="The Broad Institute Genome Sequencing Center for Infectious Disease"/>
            <person name="Wu L."/>
            <person name="Ma J."/>
        </authorList>
    </citation>
    <scope>NUCLEOTIDE SEQUENCE [LARGE SCALE GENOMIC DNA]</scope>
    <source>
        <strain evidence="2">JCM 18306</strain>
    </source>
</reference>
<gene>
    <name evidence="1" type="ORF">GCM10023323_21590</name>
</gene>
<dbReference type="Pfam" id="PF17418">
    <property type="entry name" value="SdpA"/>
    <property type="match status" value="1"/>
</dbReference>
<evidence type="ECO:0008006" key="3">
    <source>
        <dbReference type="Google" id="ProtNLM"/>
    </source>
</evidence>
<dbReference type="InterPro" id="IPR023902">
    <property type="entry name" value="Sporulation_SdpA"/>
</dbReference>
<dbReference type="EMBL" id="BAABJR010000005">
    <property type="protein sequence ID" value="GAA5207171.1"/>
    <property type="molecule type" value="Genomic_DNA"/>
</dbReference>
<evidence type="ECO:0000313" key="2">
    <source>
        <dbReference type="Proteomes" id="UP001499878"/>
    </source>
</evidence>
<protein>
    <recommendedName>
        <fullName evidence="3">SdpA family antimicrobial peptide system protein</fullName>
    </recommendedName>
</protein>
<name>A0ABP9T271_9ACTN</name>
<proteinExistence type="predicted"/>
<dbReference type="Proteomes" id="UP001499878">
    <property type="component" value="Unassembled WGS sequence"/>
</dbReference>
<dbReference type="RefSeq" id="WP_345629015.1">
    <property type="nucleotide sequence ID" value="NZ_BAABJR010000005.1"/>
</dbReference>
<sequence length="199" mass="21958">MRISRRLRISPARPARRVPVPRPWVTALTAGWTVVALYVAQSFLPHNVISLPGQDGARSVATVVAPQGWAFFTKSATDPQYAPYRFLDGQWESASLTPHSRASNTFGFDRASRSQGIEIALLLHEEGIKWTRCDTSAPLGECLERAADQTIALTNSSPSPTLCGRAAVAEMHPVPWAWRHLSPDQHTPKRVAVWNVKCP</sequence>
<dbReference type="NCBIfam" id="TIGR04034">
    <property type="entry name" value="export_SdpA"/>
    <property type="match status" value="1"/>
</dbReference>
<organism evidence="1 2">
    <name type="scientific">Streptomyces thinghirensis</name>
    <dbReference type="NCBI Taxonomy" id="551547"/>
    <lineage>
        <taxon>Bacteria</taxon>
        <taxon>Bacillati</taxon>
        <taxon>Actinomycetota</taxon>
        <taxon>Actinomycetes</taxon>
        <taxon>Kitasatosporales</taxon>
        <taxon>Streptomycetaceae</taxon>
        <taxon>Streptomyces</taxon>
    </lineage>
</organism>